<protein>
    <submittedName>
        <fullName evidence="1">Uncharacterized protein</fullName>
    </submittedName>
</protein>
<dbReference type="Proteomes" id="UP001168146">
    <property type="component" value="Unassembled WGS sequence"/>
</dbReference>
<gene>
    <name evidence="1" type="ORF">LTR82_016459</name>
</gene>
<accession>A0AAN6F9V6</accession>
<name>A0AAN6F9V6_9PEZI</name>
<sequence length="368" mass="38815">MTVSAALARCDTLPAVRELSSDDRIRLLIIVAQPPLPEILAALSDRDLVPYVETLMVRAQQPRSEALPPSAPTGGSKTRMSSAGYGAVTRCANLPAFRALPRADHCLLFPAVARPPHAATVVALSDADLVGYVKALVVSLKQAGAARSSTIAGPLGMLTGDSAATAAAEAVPAAAVVPRLPYQQQQQQQQQSQPRPNAVYADLQRLEEYTGVGAAALLGASAMAQGERTSLSLLGESWTGQSWARKMTEYLWGHFHRDMGSGTVGDGGSSAPAVEAGAVSSYIRSGELALFNLIDGLQSESKQRSERASQVMLEPILRCILGAEPFLGYLDTRARAAGISSSYFKKAKVNPQTPSLPSKAKRNVLAMP</sequence>
<evidence type="ECO:0000313" key="1">
    <source>
        <dbReference type="EMBL" id="KAK0306244.1"/>
    </source>
</evidence>
<reference evidence="1" key="1">
    <citation type="submission" date="2021-12" db="EMBL/GenBank/DDBJ databases">
        <title>Black yeast isolated from Biological Soil Crust.</title>
        <authorList>
            <person name="Kurbessoian T."/>
        </authorList>
    </citation>
    <scope>NUCLEOTIDE SEQUENCE</scope>
    <source>
        <strain evidence="1">CCFEE 5208</strain>
    </source>
</reference>
<comment type="caution">
    <text evidence="1">The sequence shown here is derived from an EMBL/GenBank/DDBJ whole genome shotgun (WGS) entry which is preliminary data.</text>
</comment>
<dbReference type="EMBL" id="JASUXU010000105">
    <property type="protein sequence ID" value="KAK0306244.1"/>
    <property type="molecule type" value="Genomic_DNA"/>
</dbReference>
<proteinExistence type="predicted"/>
<organism evidence="1 2">
    <name type="scientific">Friedmanniomyces endolithicus</name>
    <dbReference type="NCBI Taxonomy" id="329885"/>
    <lineage>
        <taxon>Eukaryota</taxon>
        <taxon>Fungi</taxon>
        <taxon>Dikarya</taxon>
        <taxon>Ascomycota</taxon>
        <taxon>Pezizomycotina</taxon>
        <taxon>Dothideomycetes</taxon>
        <taxon>Dothideomycetidae</taxon>
        <taxon>Mycosphaerellales</taxon>
        <taxon>Teratosphaeriaceae</taxon>
        <taxon>Friedmanniomyces</taxon>
    </lineage>
</organism>
<evidence type="ECO:0000313" key="2">
    <source>
        <dbReference type="Proteomes" id="UP001168146"/>
    </source>
</evidence>
<dbReference type="AlphaFoldDB" id="A0AAN6F9V6"/>